<evidence type="ECO:0000256" key="1">
    <source>
        <dbReference type="SAM" id="MobiDB-lite"/>
    </source>
</evidence>
<sequence>ARTSSGCARTCPRAPPRSSETTWRNSRTRPRPPRGLAPRSAPEWAGRGVGGSGRAGRTGAGGPRRPPSREGLCASFAAAGLAAGDGGVPSQRSKLRPAPSESESMSQNRTDKLPKIIC</sequence>
<accession>Q9XSS0</accession>
<feature type="non-terminal residue" evidence="2">
    <location>
        <position position="118"/>
    </location>
</feature>
<name>Q9XSS0_CANLF</name>
<dbReference type="AlphaFoldDB" id="Q9XSS0"/>
<organism evidence="2">
    <name type="scientific">Canis lupus familiaris</name>
    <name type="common">Dog</name>
    <name type="synonym">Canis familiaris</name>
    <dbReference type="NCBI Taxonomy" id="9615"/>
    <lineage>
        <taxon>Eukaryota</taxon>
        <taxon>Metazoa</taxon>
        <taxon>Chordata</taxon>
        <taxon>Craniata</taxon>
        <taxon>Vertebrata</taxon>
        <taxon>Euteleostomi</taxon>
        <taxon>Mammalia</taxon>
        <taxon>Eutheria</taxon>
        <taxon>Laurasiatheria</taxon>
        <taxon>Carnivora</taxon>
        <taxon>Caniformia</taxon>
        <taxon>Canidae</taxon>
        <taxon>Canis</taxon>
    </lineage>
</organism>
<proteinExistence type="evidence at transcript level"/>
<feature type="compositionally biased region" description="Basic and acidic residues" evidence="1">
    <location>
        <begin position="109"/>
        <end position="118"/>
    </location>
</feature>
<evidence type="ECO:0000313" key="2">
    <source>
        <dbReference type="EMBL" id="CAB46847.1"/>
    </source>
</evidence>
<feature type="compositionally biased region" description="Gly residues" evidence="1">
    <location>
        <begin position="47"/>
        <end position="62"/>
    </location>
</feature>
<protein>
    <submittedName>
        <fullName evidence="2">Uncharacterized protein</fullName>
    </submittedName>
</protein>
<dbReference type="EMBL" id="AJ388548">
    <property type="protein sequence ID" value="CAB46847.1"/>
    <property type="molecule type" value="mRNA"/>
</dbReference>
<feature type="region of interest" description="Disordered" evidence="1">
    <location>
        <begin position="1"/>
        <end position="118"/>
    </location>
</feature>
<reference evidence="2" key="1">
    <citation type="journal article" date="2000" name="Anal. Biochem.">
        <title>A method for the large-scale cloning of nuclear proteins and nuclear targeting sequences on a functional basis.</title>
        <authorList>
            <person name="Pichon B."/>
            <person name="Mercan D."/>
            <person name="Pouillon V."/>
            <person name="Christophe-Hobertus C."/>
            <person name="Christophe D."/>
        </authorList>
    </citation>
    <scope>NUCLEOTIDE SEQUENCE</scope>
    <source>
        <tissue evidence="2">Thyroid</tissue>
    </source>
</reference>
<feature type="compositionally biased region" description="Low complexity" evidence="1">
    <location>
        <begin position="69"/>
        <end position="82"/>
    </location>
</feature>
<feature type="non-terminal residue" evidence="2">
    <location>
        <position position="1"/>
    </location>
</feature>